<proteinExistence type="predicted"/>
<accession>A0A498IVX2</accession>
<feature type="region of interest" description="Disordered" evidence="1">
    <location>
        <begin position="136"/>
        <end position="156"/>
    </location>
</feature>
<dbReference type="Proteomes" id="UP000290289">
    <property type="component" value="Chromosome 10"/>
</dbReference>
<sequence>MTNDPYGGWIHEVFWELTGFGFHRNSEVKRVRARTIPGWVTHWKVLVANSWLEVCRRGRRAPKGSGLALIPNCHISAQAPTTSRARLYRSTILSALGPDHALTILFLGTHTRTSLWVTHLGITLGQTRLTSKFLWNPKPMSSQKASRPRPHTSGPRCDNLVLEPIPSRKCADEDIGPLREVDCNIPHRPGKWILTRPFGSLLASGSVGTPKLSEFTQEQSQDGNKIMRAWSEPKADNIVLRWSRAQDAVMARTGM</sequence>
<name>A0A498IVX2_MALDO</name>
<organism evidence="2 3">
    <name type="scientific">Malus domestica</name>
    <name type="common">Apple</name>
    <name type="synonym">Pyrus malus</name>
    <dbReference type="NCBI Taxonomy" id="3750"/>
    <lineage>
        <taxon>Eukaryota</taxon>
        <taxon>Viridiplantae</taxon>
        <taxon>Streptophyta</taxon>
        <taxon>Embryophyta</taxon>
        <taxon>Tracheophyta</taxon>
        <taxon>Spermatophyta</taxon>
        <taxon>Magnoliopsida</taxon>
        <taxon>eudicotyledons</taxon>
        <taxon>Gunneridae</taxon>
        <taxon>Pentapetalae</taxon>
        <taxon>rosids</taxon>
        <taxon>fabids</taxon>
        <taxon>Rosales</taxon>
        <taxon>Rosaceae</taxon>
        <taxon>Amygdaloideae</taxon>
        <taxon>Maleae</taxon>
        <taxon>Malus</taxon>
    </lineage>
</organism>
<evidence type="ECO:0000313" key="2">
    <source>
        <dbReference type="EMBL" id="RXH85982.1"/>
    </source>
</evidence>
<evidence type="ECO:0000313" key="3">
    <source>
        <dbReference type="Proteomes" id="UP000290289"/>
    </source>
</evidence>
<dbReference type="AlphaFoldDB" id="A0A498IVX2"/>
<comment type="caution">
    <text evidence="2">The sequence shown here is derived from an EMBL/GenBank/DDBJ whole genome shotgun (WGS) entry which is preliminary data.</text>
</comment>
<gene>
    <name evidence="2" type="ORF">DVH24_017035</name>
</gene>
<evidence type="ECO:0000256" key="1">
    <source>
        <dbReference type="SAM" id="MobiDB-lite"/>
    </source>
</evidence>
<dbReference type="EMBL" id="RDQH01000336">
    <property type="protein sequence ID" value="RXH85982.1"/>
    <property type="molecule type" value="Genomic_DNA"/>
</dbReference>
<reference evidence="2 3" key="1">
    <citation type="submission" date="2018-10" db="EMBL/GenBank/DDBJ databases">
        <title>A high-quality apple genome assembly.</title>
        <authorList>
            <person name="Hu J."/>
        </authorList>
    </citation>
    <scope>NUCLEOTIDE SEQUENCE [LARGE SCALE GENOMIC DNA]</scope>
    <source>
        <strain evidence="3">cv. HFTH1</strain>
        <tissue evidence="2">Young leaf</tissue>
    </source>
</reference>
<keyword evidence="3" id="KW-1185">Reference proteome</keyword>
<protein>
    <submittedName>
        <fullName evidence="2">Uncharacterized protein</fullName>
    </submittedName>
</protein>